<comment type="caution">
    <text evidence="2">The sequence shown here is derived from an EMBL/GenBank/DDBJ whole genome shotgun (WGS) entry which is preliminary data.</text>
</comment>
<evidence type="ECO:0000256" key="1">
    <source>
        <dbReference type="SAM" id="MobiDB-lite"/>
    </source>
</evidence>
<dbReference type="EMBL" id="CAJNBJ010000016">
    <property type="protein sequence ID" value="CAE6759405.1"/>
    <property type="molecule type" value="Genomic_DNA"/>
</dbReference>
<feature type="region of interest" description="Disordered" evidence="1">
    <location>
        <begin position="1"/>
        <end position="21"/>
    </location>
</feature>
<name>A0ABM8RLJ7_9BACT</name>
<evidence type="ECO:0000313" key="2">
    <source>
        <dbReference type="EMBL" id="CAE6759405.1"/>
    </source>
</evidence>
<reference evidence="2 3" key="1">
    <citation type="submission" date="2021-02" db="EMBL/GenBank/DDBJ databases">
        <authorList>
            <person name="Han P."/>
        </authorList>
    </citation>
    <scope>NUCLEOTIDE SEQUENCE [LARGE SCALE GENOMIC DNA]</scope>
    <source>
        <strain evidence="2">Candidatus Nitrospira sp. ZN2</strain>
    </source>
</reference>
<organism evidence="2 3">
    <name type="scientific">Nitrospira defluvii</name>
    <dbReference type="NCBI Taxonomy" id="330214"/>
    <lineage>
        <taxon>Bacteria</taxon>
        <taxon>Pseudomonadati</taxon>
        <taxon>Nitrospirota</taxon>
        <taxon>Nitrospiria</taxon>
        <taxon>Nitrospirales</taxon>
        <taxon>Nitrospiraceae</taxon>
        <taxon>Nitrospira</taxon>
    </lineage>
</organism>
<evidence type="ECO:0000313" key="3">
    <source>
        <dbReference type="Proteomes" id="UP000675880"/>
    </source>
</evidence>
<keyword evidence="3" id="KW-1185">Reference proteome</keyword>
<proteinExistence type="predicted"/>
<dbReference type="Proteomes" id="UP000675880">
    <property type="component" value="Unassembled WGS sequence"/>
</dbReference>
<gene>
    <name evidence="2" type="ORF">NSPZN2_30567</name>
</gene>
<protein>
    <submittedName>
        <fullName evidence="2">Uncharacterized protein</fullName>
    </submittedName>
</protein>
<accession>A0ABM8RLJ7</accession>
<sequence>MSPGISTGSAGIRLVRHPHETASGEEAQVILRFVGHGSKGVVWAVAPCKNGHHVGG</sequence>